<evidence type="ECO:0000313" key="3">
    <source>
        <dbReference type="EMBL" id="CAH1982183.1"/>
    </source>
</evidence>
<keyword evidence="1" id="KW-0812">Transmembrane</keyword>
<dbReference type="PRINTS" id="PR00625">
    <property type="entry name" value="JDOMAIN"/>
</dbReference>
<keyword evidence="1" id="KW-0472">Membrane</keyword>
<dbReference type="CDD" id="cd06257">
    <property type="entry name" value="DnaJ"/>
    <property type="match status" value="1"/>
</dbReference>
<dbReference type="InterPro" id="IPR052763">
    <property type="entry name" value="DnaJ_C4"/>
</dbReference>
<dbReference type="Gene3D" id="1.10.287.110">
    <property type="entry name" value="DnaJ domain"/>
    <property type="match status" value="1"/>
</dbReference>
<comment type="caution">
    <text evidence="3">The sequence shown here is derived from an EMBL/GenBank/DDBJ whole genome shotgun (WGS) entry which is preliminary data.</text>
</comment>
<keyword evidence="1" id="KW-1133">Transmembrane helix</keyword>
<dbReference type="OrthoDB" id="445556at2759"/>
<evidence type="ECO:0000313" key="4">
    <source>
        <dbReference type="Proteomes" id="UP001152888"/>
    </source>
</evidence>
<feature type="transmembrane region" description="Helical" evidence="1">
    <location>
        <begin position="156"/>
        <end position="175"/>
    </location>
</feature>
<dbReference type="SUPFAM" id="SSF46565">
    <property type="entry name" value="Chaperone J-domain"/>
    <property type="match status" value="1"/>
</dbReference>
<dbReference type="PANTHER" id="PTHR44825:SF1">
    <property type="entry name" value="DNAJ HOMOLOG SUBFAMILY C MEMBER 4"/>
    <property type="match status" value="1"/>
</dbReference>
<gene>
    <name evidence="3" type="ORF">ACAOBT_LOCUS14874</name>
</gene>
<dbReference type="PROSITE" id="PS50076">
    <property type="entry name" value="DNAJ_2"/>
    <property type="match status" value="1"/>
</dbReference>
<sequence>MYHFSHVTFLHLPTSKVLRSFSTSKYLRNYYDVLNLKKGCTAKEIKDSFIKLSKEFHPDINKSNDAHKKFLQINEAYKVLSNINSRRNYDLGLRPMHEDSTRGPYRTYTYDAEQFVHNPWKDRSFYANRDKSQDKFNEGEPYYGIKGIKKLSNRTIVMVCLAVAGFALALQVLAIRNSFTFQREELIRRSIEANETLKKVKEAAALNGNEAQIELLKLKFASRSKIDD</sequence>
<dbReference type="AlphaFoldDB" id="A0A9P0PIL6"/>
<evidence type="ECO:0000256" key="1">
    <source>
        <dbReference type="SAM" id="Phobius"/>
    </source>
</evidence>
<dbReference type="Proteomes" id="UP001152888">
    <property type="component" value="Unassembled WGS sequence"/>
</dbReference>
<reference evidence="3" key="1">
    <citation type="submission" date="2022-03" db="EMBL/GenBank/DDBJ databases">
        <authorList>
            <person name="Sayadi A."/>
        </authorList>
    </citation>
    <scope>NUCLEOTIDE SEQUENCE</scope>
</reference>
<keyword evidence="4" id="KW-1185">Reference proteome</keyword>
<dbReference type="EMBL" id="CAKOFQ010006917">
    <property type="protein sequence ID" value="CAH1982183.1"/>
    <property type="molecule type" value="Genomic_DNA"/>
</dbReference>
<organism evidence="3 4">
    <name type="scientific">Acanthoscelides obtectus</name>
    <name type="common">Bean weevil</name>
    <name type="synonym">Bruchus obtectus</name>
    <dbReference type="NCBI Taxonomy" id="200917"/>
    <lineage>
        <taxon>Eukaryota</taxon>
        <taxon>Metazoa</taxon>
        <taxon>Ecdysozoa</taxon>
        <taxon>Arthropoda</taxon>
        <taxon>Hexapoda</taxon>
        <taxon>Insecta</taxon>
        <taxon>Pterygota</taxon>
        <taxon>Neoptera</taxon>
        <taxon>Endopterygota</taxon>
        <taxon>Coleoptera</taxon>
        <taxon>Polyphaga</taxon>
        <taxon>Cucujiformia</taxon>
        <taxon>Chrysomeloidea</taxon>
        <taxon>Chrysomelidae</taxon>
        <taxon>Bruchinae</taxon>
        <taxon>Bruchini</taxon>
        <taxon>Acanthoscelides</taxon>
    </lineage>
</organism>
<proteinExistence type="predicted"/>
<evidence type="ECO:0000259" key="2">
    <source>
        <dbReference type="PROSITE" id="PS50076"/>
    </source>
</evidence>
<feature type="domain" description="J" evidence="2">
    <location>
        <begin position="29"/>
        <end position="93"/>
    </location>
</feature>
<dbReference type="PANTHER" id="PTHR44825">
    <property type="match status" value="1"/>
</dbReference>
<protein>
    <recommendedName>
        <fullName evidence="2">J domain-containing protein</fullName>
    </recommendedName>
</protein>
<dbReference type="InterPro" id="IPR001623">
    <property type="entry name" value="DnaJ_domain"/>
</dbReference>
<accession>A0A9P0PIL6</accession>
<dbReference type="SMART" id="SM00271">
    <property type="entry name" value="DnaJ"/>
    <property type="match status" value="1"/>
</dbReference>
<dbReference type="InterPro" id="IPR036869">
    <property type="entry name" value="J_dom_sf"/>
</dbReference>
<name>A0A9P0PIL6_ACAOB</name>
<dbReference type="Pfam" id="PF00226">
    <property type="entry name" value="DnaJ"/>
    <property type="match status" value="1"/>
</dbReference>